<dbReference type="PANTHER" id="PTHR30328:SF54">
    <property type="entry name" value="HTH-TYPE TRANSCRIPTIONAL REPRESSOR SCO4008"/>
    <property type="match status" value="1"/>
</dbReference>
<accession>A0A840IJF6</accession>
<dbReference type="InterPro" id="IPR001647">
    <property type="entry name" value="HTH_TetR"/>
</dbReference>
<evidence type="ECO:0000313" key="6">
    <source>
        <dbReference type="Proteomes" id="UP000585272"/>
    </source>
</evidence>
<evidence type="ECO:0000256" key="1">
    <source>
        <dbReference type="ARBA" id="ARBA00023125"/>
    </source>
</evidence>
<dbReference type="PANTHER" id="PTHR30328">
    <property type="entry name" value="TRANSCRIPTIONAL REPRESSOR"/>
    <property type="match status" value="1"/>
</dbReference>
<evidence type="ECO:0000259" key="4">
    <source>
        <dbReference type="PROSITE" id="PS50977"/>
    </source>
</evidence>
<dbReference type="GO" id="GO:0006355">
    <property type="term" value="P:regulation of DNA-templated transcription"/>
    <property type="evidence" value="ECO:0007669"/>
    <property type="project" value="UniProtKB-ARBA"/>
</dbReference>
<dbReference type="SUPFAM" id="SSF48498">
    <property type="entry name" value="Tetracyclin repressor-like, C-terminal domain"/>
    <property type="match status" value="1"/>
</dbReference>
<keyword evidence="6" id="KW-1185">Reference proteome</keyword>
<feature type="compositionally biased region" description="Basic and acidic residues" evidence="3">
    <location>
        <begin position="7"/>
        <end position="27"/>
    </location>
</feature>
<feature type="region of interest" description="Disordered" evidence="3">
    <location>
        <begin position="1"/>
        <end position="56"/>
    </location>
</feature>
<proteinExistence type="predicted"/>
<dbReference type="InterPro" id="IPR009057">
    <property type="entry name" value="Homeodomain-like_sf"/>
</dbReference>
<dbReference type="GO" id="GO:0003677">
    <property type="term" value="F:DNA binding"/>
    <property type="evidence" value="ECO:0007669"/>
    <property type="project" value="UniProtKB-UniRule"/>
</dbReference>
<evidence type="ECO:0000313" key="5">
    <source>
        <dbReference type="EMBL" id="MBB4664154.1"/>
    </source>
</evidence>
<dbReference type="Proteomes" id="UP000585272">
    <property type="component" value="Unassembled WGS sequence"/>
</dbReference>
<dbReference type="AlphaFoldDB" id="A0A840IJF6"/>
<gene>
    <name evidence="5" type="ORF">BDZ31_003757</name>
</gene>
<organism evidence="5 6">
    <name type="scientific">Conexibacter arvalis</name>
    <dbReference type="NCBI Taxonomy" id="912552"/>
    <lineage>
        <taxon>Bacteria</taxon>
        <taxon>Bacillati</taxon>
        <taxon>Actinomycetota</taxon>
        <taxon>Thermoleophilia</taxon>
        <taxon>Solirubrobacterales</taxon>
        <taxon>Conexibacteraceae</taxon>
        <taxon>Conexibacter</taxon>
    </lineage>
</organism>
<feature type="domain" description="HTH tetR-type" evidence="4">
    <location>
        <begin position="54"/>
        <end position="114"/>
    </location>
</feature>
<dbReference type="InterPro" id="IPR050109">
    <property type="entry name" value="HTH-type_TetR-like_transc_reg"/>
</dbReference>
<dbReference type="RefSeq" id="WP_183343942.1">
    <property type="nucleotide sequence ID" value="NZ_JACHNU010000006.1"/>
</dbReference>
<keyword evidence="1 2" id="KW-0238">DNA-binding</keyword>
<dbReference type="PRINTS" id="PR00455">
    <property type="entry name" value="HTHTETR"/>
</dbReference>
<evidence type="ECO:0000256" key="3">
    <source>
        <dbReference type="SAM" id="MobiDB-lite"/>
    </source>
</evidence>
<feature type="compositionally biased region" description="Basic and acidic residues" evidence="3">
    <location>
        <begin position="45"/>
        <end position="56"/>
    </location>
</feature>
<dbReference type="SUPFAM" id="SSF46689">
    <property type="entry name" value="Homeodomain-like"/>
    <property type="match status" value="1"/>
</dbReference>
<name>A0A840IJF6_9ACTN</name>
<reference evidence="5 6" key="1">
    <citation type="submission" date="2020-08" db="EMBL/GenBank/DDBJ databases">
        <title>Genomic Encyclopedia of Archaeal and Bacterial Type Strains, Phase II (KMG-II): from individual species to whole genera.</title>
        <authorList>
            <person name="Goeker M."/>
        </authorList>
    </citation>
    <scope>NUCLEOTIDE SEQUENCE [LARGE SCALE GENOMIC DNA]</scope>
    <source>
        <strain evidence="5 6">DSM 23288</strain>
    </source>
</reference>
<protein>
    <submittedName>
        <fullName evidence="5">AcrR family transcriptional regulator</fullName>
    </submittedName>
</protein>
<dbReference type="Pfam" id="PF00440">
    <property type="entry name" value="TetR_N"/>
    <property type="match status" value="1"/>
</dbReference>
<dbReference type="InterPro" id="IPR036271">
    <property type="entry name" value="Tet_transcr_reg_TetR-rel_C_sf"/>
</dbReference>
<evidence type="ECO:0000256" key="2">
    <source>
        <dbReference type="PROSITE-ProRule" id="PRU00335"/>
    </source>
</evidence>
<dbReference type="Gene3D" id="1.10.357.10">
    <property type="entry name" value="Tetracycline Repressor, domain 2"/>
    <property type="match status" value="1"/>
</dbReference>
<dbReference type="PROSITE" id="PS50977">
    <property type="entry name" value="HTH_TETR_2"/>
    <property type="match status" value="1"/>
</dbReference>
<sequence length="239" mass="26442">MSATSREPGEQRGRGERDGTGGEHGGESTRGGPERAAGGVRGRRRAADARRDPERTRQALLDAALAEFAEKGRAGARVSEIAARAGVNKQLISYHFDGKDGLYQALADRWLEREREFADPDIPLGELAARYARETVEQRELTRLFVRECIEDAPEPDWGQDPDAEPEELADLRRRQRAGEIAEQLDPAFVLLALQGAAAASVVFPADVRRWTGLEPDSPEFAERYAEQLRRLAELLAGR</sequence>
<feature type="DNA-binding region" description="H-T-H motif" evidence="2">
    <location>
        <begin position="77"/>
        <end position="96"/>
    </location>
</feature>
<dbReference type="EMBL" id="JACHNU010000006">
    <property type="protein sequence ID" value="MBB4664154.1"/>
    <property type="molecule type" value="Genomic_DNA"/>
</dbReference>
<comment type="caution">
    <text evidence="5">The sequence shown here is derived from an EMBL/GenBank/DDBJ whole genome shotgun (WGS) entry which is preliminary data.</text>
</comment>